<dbReference type="InterPro" id="IPR036691">
    <property type="entry name" value="Endo/exonu/phosph_ase_sf"/>
</dbReference>
<feature type="non-terminal residue" evidence="1">
    <location>
        <position position="95"/>
    </location>
</feature>
<proteinExistence type="predicted"/>
<dbReference type="SUPFAM" id="SSF56219">
    <property type="entry name" value="DNase I-like"/>
    <property type="match status" value="1"/>
</dbReference>
<dbReference type="EMBL" id="BTSY01000004">
    <property type="protein sequence ID" value="GMT25595.1"/>
    <property type="molecule type" value="Genomic_DNA"/>
</dbReference>
<dbReference type="Gene3D" id="3.60.10.10">
    <property type="entry name" value="Endonuclease/exonuclease/phosphatase"/>
    <property type="match status" value="1"/>
</dbReference>
<dbReference type="AlphaFoldDB" id="A0AAV5W197"/>
<evidence type="ECO:0000313" key="1">
    <source>
        <dbReference type="EMBL" id="GMT25595.1"/>
    </source>
</evidence>
<evidence type="ECO:0000313" key="2">
    <source>
        <dbReference type="Proteomes" id="UP001432322"/>
    </source>
</evidence>
<feature type="non-terminal residue" evidence="1">
    <location>
        <position position="1"/>
    </location>
</feature>
<accession>A0AAV5W197</accession>
<comment type="caution">
    <text evidence="1">The sequence shown here is derived from an EMBL/GenBank/DDBJ whole genome shotgun (WGS) entry which is preliminary data.</text>
</comment>
<sequence length="95" mass="10924">SLIYCCYVPNNSTWEQKYAITKYILTNANCVSAGDFNWPLKDYKAARKLPKHNNTGISDLTCCMNEKWLTHHAGGYLKKTKKIDYVFANEAVKKK</sequence>
<organism evidence="1 2">
    <name type="scientific">Pristionchus fissidentatus</name>
    <dbReference type="NCBI Taxonomy" id="1538716"/>
    <lineage>
        <taxon>Eukaryota</taxon>
        <taxon>Metazoa</taxon>
        <taxon>Ecdysozoa</taxon>
        <taxon>Nematoda</taxon>
        <taxon>Chromadorea</taxon>
        <taxon>Rhabditida</taxon>
        <taxon>Rhabditina</taxon>
        <taxon>Diplogasteromorpha</taxon>
        <taxon>Diplogasteroidea</taxon>
        <taxon>Neodiplogasteridae</taxon>
        <taxon>Pristionchus</taxon>
    </lineage>
</organism>
<dbReference type="Proteomes" id="UP001432322">
    <property type="component" value="Unassembled WGS sequence"/>
</dbReference>
<reference evidence="1" key="1">
    <citation type="submission" date="2023-10" db="EMBL/GenBank/DDBJ databases">
        <title>Genome assembly of Pristionchus species.</title>
        <authorList>
            <person name="Yoshida K."/>
            <person name="Sommer R.J."/>
        </authorList>
    </citation>
    <scope>NUCLEOTIDE SEQUENCE</scope>
    <source>
        <strain evidence="1">RS5133</strain>
    </source>
</reference>
<evidence type="ECO:0008006" key="3">
    <source>
        <dbReference type="Google" id="ProtNLM"/>
    </source>
</evidence>
<name>A0AAV5W197_9BILA</name>
<gene>
    <name evidence="1" type="ORF">PFISCL1PPCAC_16892</name>
</gene>
<protein>
    <recommendedName>
        <fullName evidence="3">Endonuclease/exonuclease/phosphatase domain-containing protein</fullName>
    </recommendedName>
</protein>
<keyword evidence="2" id="KW-1185">Reference proteome</keyword>